<organism evidence="1 2">
    <name type="scientific">Panagrolaimus sp. PS1159</name>
    <dbReference type="NCBI Taxonomy" id="55785"/>
    <lineage>
        <taxon>Eukaryota</taxon>
        <taxon>Metazoa</taxon>
        <taxon>Ecdysozoa</taxon>
        <taxon>Nematoda</taxon>
        <taxon>Chromadorea</taxon>
        <taxon>Rhabditida</taxon>
        <taxon>Tylenchina</taxon>
        <taxon>Panagrolaimomorpha</taxon>
        <taxon>Panagrolaimoidea</taxon>
        <taxon>Panagrolaimidae</taxon>
        <taxon>Panagrolaimus</taxon>
    </lineage>
</organism>
<accession>A0AC35G1U7</accession>
<reference evidence="2" key="1">
    <citation type="submission" date="2022-11" db="UniProtKB">
        <authorList>
            <consortium name="WormBaseParasite"/>
        </authorList>
    </citation>
    <scope>IDENTIFICATION</scope>
</reference>
<proteinExistence type="predicted"/>
<dbReference type="WBParaSite" id="PS1159_v2.g23248.t1">
    <property type="protein sequence ID" value="PS1159_v2.g23248.t1"/>
    <property type="gene ID" value="PS1159_v2.g23248"/>
</dbReference>
<evidence type="ECO:0000313" key="2">
    <source>
        <dbReference type="WBParaSite" id="PS1159_v2.g23248.t1"/>
    </source>
</evidence>
<protein>
    <submittedName>
        <fullName evidence="2">C-type lectin domain-containing protein</fullName>
    </submittedName>
</protein>
<sequence>MLKKLIFSILFFTVNASCPNESLEYQTNCFFFQNNTNELAAAEIDCIGKGGHLVSIHDAFTNALIAQEAEKYFHQSTMTDFWIGLTDMMPGGNWTWTDGTPLDFTDWDKGEPKNLTGNNCACQSINGGFWKSDDCYKTMPYICKVDKTFFDPLPTTKYPIYADCPFPFIYFQPTHSCYGVGNFTGPLSWTLGEEHCQAFGGHLTSIHSSEEIAFLTSYIYIGHNHYWIGAFSIDGGNTWKWSDGSPWDSNLWANGYPHLHQNACGILFADSIGDESCSDNNQIICKKSL</sequence>
<evidence type="ECO:0000313" key="1">
    <source>
        <dbReference type="Proteomes" id="UP000887580"/>
    </source>
</evidence>
<name>A0AC35G1U7_9BILA</name>
<dbReference type="Proteomes" id="UP000887580">
    <property type="component" value="Unplaced"/>
</dbReference>